<feature type="compositionally biased region" description="Basic and acidic residues" evidence="1">
    <location>
        <begin position="81"/>
        <end position="97"/>
    </location>
</feature>
<name>M8C1K7_AEGTA</name>
<proteinExistence type="predicted"/>
<feature type="region of interest" description="Disordered" evidence="1">
    <location>
        <begin position="68"/>
        <end position="120"/>
    </location>
</feature>
<sequence length="120" mass="13152">MAMWAPYQKPMQRCFPSRSTRRQAPHHGGGVTVVSCGEGEGSVKIVVSRGELERIAAGVSRRQCRHVVVPSAPGPPGEEEQSAREGERDRLLRRWPESEGGAAVRRGDWRPELGGIPEEA</sequence>
<protein>
    <submittedName>
        <fullName evidence="2">Uncharacterized protein</fullName>
    </submittedName>
</protein>
<reference evidence="2" key="1">
    <citation type="submission" date="2015-06" db="UniProtKB">
        <authorList>
            <consortium name="EnsemblPlants"/>
        </authorList>
    </citation>
    <scope>IDENTIFICATION</scope>
</reference>
<evidence type="ECO:0000313" key="2">
    <source>
        <dbReference type="EnsemblPlants" id="EMT27923"/>
    </source>
</evidence>
<dbReference type="AlphaFoldDB" id="M8C1K7"/>
<accession>M8C1K7</accession>
<dbReference type="EnsemblPlants" id="EMT27923">
    <property type="protein sequence ID" value="EMT27923"/>
    <property type="gene ID" value="F775_43524"/>
</dbReference>
<evidence type="ECO:0000256" key="1">
    <source>
        <dbReference type="SAM" id="MobiDB-lite"/>
    </source>
</evidence>
<organism evidence="2">
    <name type="scientific">Aegilops tauschii</name>
    <name type="common">Tausch's goatgrass</name>
    <name type="synonym">Aegilops squarrosa</name>
    <dbReference type="NCBI Taxonomy" id="37682"/>
    <lineage>
        <taxon>Eukaryota</taxon>
        <taxon>Viridiplantae</taxon>
        <taxon>Streptophyta</taxon>
        <taxon>Embryophyta</taxon>
        <taxon>Tracheophyta</taxon>
        <taxon>Spermatophyta</taxon>
        <taxon>Magnoliopsida</taxon>
        <taxon>Liliopsida</taxon>
        <taxon>Poales</taxon>
        <taxon>Poaceae</taxon>
        <taxon>BOP clade</taxon>
        <taxon>Pooideae</taxon>
        <taxon>Triticodae</taxon>
        <taxon>Triticeae</taxon>
        <taxon>Triticinae</taxon>
        <taxon>Aegilops</taxon>
    </lineage>
</organism>